<proteinExistence type="predicted"/>
<evidence type="ECO:0000313" key="2">
    <source>
        <dbReference type="Proteomes" id="UP000001887"/>
    </source>
</evidence>
<dbReference type="PANTHER" id="PTHR37953:SF1">
    <property type="entry name" value="UPF0127 PROTEIN MJ1496"/>
    <property type="match status" value="1"/>
</dbReference>
<dbReference type="OrthoDB" id="9813379at2"/>
<evidence type="ECO:0008006" key="3">
    <source>
        <dbReference type="Google" id="ProtNLM"/>
    </source>
</evidence>
<dbReference type="PANTHER" id="PTHR37953">
    <property type="entry name" value="UPF0127 PROTEIN MJ1496"/>
    <property type="match status" value="1"/>
</dbReference>
<dbReference type="InterPro" id="IPR038695">
    <property type="entry name" value="Saro_0823-like_sf"/>
</dbReference>
<dbReference type="EMBL" id="CP001848">
    <property type="protein sequence ID" value="ADB15865.1"/>
    <property type="molecule type" value="Genomic_DNA"/>
</dbReference>
<dbReference type="InterPro" id="IPR003795">
    <property type="entry name" value="DUF192"/>
</dbReference>
<name>D2R938_PIRSD</name>
<keyword evidence="2" id="KW-1185">Reference proteome</keyword>
<dbReference type="AlphaFoldDB" id="D2R938"/>
<reference evidence="1 2" key="1">
    <citation type="journal article" date="2009" name="Stand. Genomic Sci.">
        <title>Complete genome sequence of Pirellula staleyi type strain (ATCC 27377).</title>
        <authorList>
            <person name="Clum A."/>
            <person name="Tindall B.J."/>
            <person name="Sikorski J."/>
            <person name="Ivanova N."/>
            <person name="Mavrommatis K."/>
            <person name="Lucas S."/>
            <person name="Glavina del Rio T."/>
            <person name="Nolan M."/>
            <person name="Chen F."/>
            <person name="Tice H."/>
            <person name="Pitluck S."/>
            <person name="Cheng J.F."/>
            <person name="Chertkov O."/>
            <person name="Brettin T."/>
            <person name="Han C."/>
            <person name="Detter J.C."/>
            <person name="Kuske C."/>
            <person name="Bruce D."/>
            <person name="Goodwin L."/>
            <person name="Ovchinikova G."/>
            <person name="Pati A."/>
            <person name="Mikhailova N."/>
            <person name="Chen A."/>
            <person name="Palaniappan K."/>
            <person name="Land M."/>
            <person name="Hauser L."/>
            <person name="Chang Y.J."/>
            <person name="Jeffries C.D."/>
            <person name="Chain P."/>
            <person name="Rohde M."/>
            <person name="Goker M."/>
            <person name="Bristow J."/>
            <person name="Eisen J.A."/>
            <person name="Markowitz V."/>
            <person name="Hugenholtz P."/>
            <person name="Kyrpides N.C."/>
            <person name="Klenk H.P."/>
            <person name="Lapidus A."/>
        </authorList>
    </citation>
    <scope>NUCLEOTIDE SEQUENCE [LARGE SCALE GENOMIC DNA]</scope>
    <source>
        <strain evidence="2">ATCC 27377 / DSM 6068 / ICPB 4128</strain>
    </source>
</reference>
<dbReference type="Pfam" id="PF02643">
    <property type="entry name" value="DUF192"/>
    <property type="match status" value="1"/>
</dbReference>
<dbReference type="HOGENOM" id="CLU_097039_4_0_0"/>
<dbReference type="Proteomes" id="UP000001887">
    <property type="component" value="Chromosome"/>
</dbReference>
<accession>D2R938</accession>
<protein>
    <recommendedName>
        <fullName evidence="3">DUF192 domain-containing protein</fullName>
    </recommendedName>
</protein>
<dbReference type="STRING" id="530564.Psta_1187"/>
<dbReference type="Gene3D" id="2.60.120.1140">
    <property type="entry name" value="Protein of unknown function DUF192"/>
    <property type="match status" value="1"/>
</dbReference>
<dbReference type="eggNOG" id="COG1430">
    <property type="taxonomic scope" value="Bacteria"/>
</dbReference>
<gene>
    <name evidence="1" type="ordered locus">Psta_1187</name>
</gene>
<evidence type="ECO:0000313" key="1">
    <source>
        <dbReference type="EMBL" id="ADB15865.1"/>
    </source>
</evidence>
<organism evidence="1 2">
    <name type="scientific">Pirellula staleyi (strain ATCC 27377 / DSM 6068 / ICPB 4128)</name>
    <name type="common">Pirella staleyi</name>
    <dbReference type="NCBI Taxonomy" id="530564"/>
    <lineage>
        <taxon>Bacteria</taxon>
        <taxon>Pseudomonadati</taxon>
        <taxon>Planctomycetota</taxon>
        <taxon>Planctomycetia</taxon>
        <taxon>Pirellulales</taxon>
        <taxon>Pirellulaceae</taxon>
        <taxon>Pirellula</taxon>
    </lineage>
</organism>
<dbReference type="KEGG" id="psl:Psta_1187"/>
<sequence>MFVKLCRRATGDVLVANLELATTFSQRFWGLQFRSSLAADTGLLITPCNSIHTCWMRFTIDAIFLNTKGEVLAIKRVAPWRATLPTRGAACVVEVLPESVSVEIGEALSLVPSLVERDQAKRRLSRLQAMLAGDDFLPT</sequence>